<evidence type="ECO:0000313" key="5">
    <source>
        <dbReference type="Proteomes" id="UP000694843"/>
    </source>
</evidence>
<keyword evidence="3" id="KW-1133">Transmembrane helix</keyword>
<name>A0A8B7PH27_HYAAZ</name>
<feature type="transmembrane region" description="Helical" evidence="3">
    <location>
        <begin position="485"/>
        <end position="507"/>
    </location>
</feature>
<comment type="subcellular location">
    <subcellularLocation>
        <location evidence="1">Membrane</location>
        <topology evidence="1">Multi-pass membrane protein</topology>
    </subcellularLocation>
</comment>
<dbReference type="Pfam" id="PF07690">
    <property type="entry name" value="MFS_1"/>
    <property type="match status" value="1"/>
</dbReference>
<evidence type="ECO:0000259" key="4">
    <source>
        <dbReference type="PROSITE" id="PS50850"/>
    </source>
</evidence>
<feature type="transmembrane region" description="Helical" evidence="3">
    <location>
        <begin position="575"/>
        <end position="595"/>
    </location>
</feature>
<dbReference type="GeneID" id="108680532"/>
<feature type="region of interest" description="Disordered" evidence="2">
    <location>
        <begin position="76"/>
        <end position="100"/>
    </location>
</feature>
<dbReference type="PROSITE" id="PS50850">
    <property type="entry name" value="MFS"/>
    <property type="match status" value="1"/>
</dbReference>
<sequence length="671" mass="73404">MLTSTKVGGDNMFTCDPEKAGMRCAELREKIVNASCLHMQTALMLEGRKDLTSNLCDNFVESEACDYIASDCKPEHSAPTPRNCNHDPQQRLPPSDPIFNAASDEARDYAHIPQEPSNDSTNERTKFVEEQWPEVQFENHQEPIRGTSLVQPFVTQAACTTQNPAATTDIVGRMLARLTKRGSDLLLPRREAGIADDHAEVIASSKSLEVKGNLPSKVRTEPVAPDGRWGWIVLAGAFYTVAFTISITTCFGILFSQRIKVLNISSSELSYVYMLHNITWNLGVLLTNTAVLKFGFRAVAFSGCLAASLSFMLLAFANSLAFIVIVYSIILPISAGVGSTVSFLIVPRYFEKRRGQAMAILMTGLAVGGIVSPLLIRNLQDEFGFIGATLIHGAIILNCCVASALFRPLESKKKERNDSLPPTAVEDFSEFGYNEQNGGFISTPTLGLERSKPIPSRMWIFASNLILSLTTWFKKNYSVLKQRKVLMNGFSLSTHVVGYFNFVMLVPFVVESSGHSPQYSAWCVAAFSVSNASVRLIVASLADRTWFNKAFFFGLGAFIASCTSFGFMFATHSELWMTILILVFGVGVGLYMSLYHVHMIDVLGMELYAAAVGVNAVIMASTFGLAGPIFGSIRKITTSYGASLGACSALLLCSTLLVIGLHKEPKWSETK</sequence>
<evidence type="ECO:0000256" key="3">
    <source>
        <dbReference type="SAM" id="Phobius"/>
    </source>
</evidence>
<feature type="transmembrane region" description="Helical" evidence="3">
    <location>
        <begin position="642"/>
        <end position="661"/>
    </location>
</feature>
<protein>
    <submittedName>
        <fullName evidence="6">Monocarboxylate transporter 12-B</fullName>
    </submittedName>
</protein>
<dbReference type="OMA" id="RMWIFAS"/>
<feature type="transmembrane region" description="Helical" evidence="3">
    <location>
        <begin position="519"/>
        <end position="538"/>
    </location>
</feature>
<feature type="transmembrane region" description="Helical" evidence="3">
    <location>
        <begin position="607"/>
        <end position="630"/>
    </location>
</feature>
<accession>A0A8B7PH27</accession>
<reference evidence="6" key="1">
    <citation type="submission" date="2025-08" db="UniProtKB">
        <authorList>
            <consortium name="RefSeq"/>
        </authorList>
    </citation>
    <scope>IDENTIFICATION</scope>
    <source>
        <tissue evidence="6">Whole organism</tissue>
    </source>
</reference>
<dbReference type="SUPFAM" id="SSF103473">
    <property type="entry name" value="MFS general substrate transporter"/>
    <property type="match status" value="1"/>
</dbReference>
<feature type="domain" description="Major facilitator superfamily (MFS) profile" evidence="4">
    <location>
        <begin position="230"/>
        <end position="666"/>
    </location>
</feature>
<feature type="transmembrane region" description="Helical" evidence="3">
    <location>
        <begin position="294"/>
        <end position="316"/>
    </location>
</feature>
<gene>
    <name evidence="6" type="primary">LOC108680532</name>
</gene>
<feature type="transmembrane region" description="Helical" evidence="3">
    <location>
        <begin position="358"/>
        <end position="377"/>
    </location>
</feature>
<feature type="transmembrane region" description="Helical" evidence="3">
    <location>
        <begin position="322"/>
        <end position="346"/>
    </location>
</feature>
<dbReference type="PANTHER" id="PTHR11360:SF306">
    <property type="entry name" value="RE01051P"/>
    <property type="match status" value="1"/>
</dbReference>
<feature type="transmembrane region" description="Helical" evidence="3">
    <location>
        <begin position="229"/>
        <end position="255"/>
    </location>
</feature>
<dbReference type="KEGG" id="hazt:108680532"/>
<dbReference type="OrthoDB" id="5667at2759"/>
<dbReference type="GO" id="GO:0016020">
    <property type="term" value="C:membrane"/>
    <property type="evidence" value="ECO:0007669"/>
    <property type="project" value="UniProtKB-SubCell"/>
</dbReference>
<evidence type="ECO:0000256" key="1">
    <source>
        <dbReference type="ARBA" id="ARBA00004141"/>
    </source>
</evidence>
<dbReference type="InterPro" id="IPR050327">
    <property type="entry name" value="Proton-linked_MCT"/>
</dbReference>
<dbReference type="InterPro" id="IPR036259">
    <property type="entry name" value="MFS_trans_sf"/>
</dbReference>
<evidence type="ECO:0000256" key="2">
    <source>
        <dbReference type="SAM" id="MobiDB-lite"/>
    </source>
</evidence>
<keyword evidence="5" id="KW-1185">Reference proteome</keyword>
<organism evidence="5 6">
    <name type="scientific">Hyalella azteca</name>
    <name type="common">Amphipod</name>
    <dbReference type="NCBI Taxonomy" id="294128"/>
    <lineage>
        <taxon>Eukaryota</taxon>
        <taxon>Metazoa</taxon>
        <taxon>Ecdysozoa</taxon>
        <taxon>Arthropoda</taxon>
        <taxon>Crustacea</taxon>
        <taxon>Multicrustacea</taxon>
        <taxon>Malacostraca</taxon>
        <taxon>Eumalacostraca</taxon>
        <taxon>Peracarida</taxon>
        <taxon>Amphipoda</taxon>
        <taxon>Senticaudata</taxon>
        <taxon>Talitrida</taxon>
        <taxon>Talitroidea</taxon>
        <taxon>Hyalellidae</taxon>
        <taxon>Hyalella</taxon>
    </lineage>
</organism>
<dbReference type="AlphaFoldDB" id="A0A8B7PH27"/>
<keyword evidence="3" id="KW-0812">Transmembrane</keyword>
<proteinExistence type="predicted"/>
<dbReference type="Gene3D" id="1.20.1250.20">
    <property type="entry name" value="MFS general substrate transporter like domains"/>
    <property type="match status" value="2"/>
</dbReference>
<evidence type="ECO:0000313" key="6">
    <source>
        <dbReference type="RefSeq" id="XP_018024852.1"/>
    </source>
</evidence>
<feature type="transmembrane region" description="Helical" evidence="3">
    <location>
        <begin position="550"/>
        <end position="569"/>
    </location>
</feature>
<feature type="transmembrane region" description="Helical" evidence="3">
    <location>
        <begin position="383"/>
        <end position="406"/>
    </location>
</feature>
<dbReference type="Proteomes" id="UP000694843">
    <property type="component" value="Unplaced"/>
</dbReference>
<dbReference type="PANTHER" id="PTHR11360">
    <property type="entry name" value="MONOCARBOXYLATE TRANSPORTER"/>
    <property type="match status" value="1"/>
</dbReference>
<dbReference type="RefSeq" id="XP_018024852.1">
    <property type="nucleotide sequence ID" value="XM_018169363.2"/>
</dbReference>
<dbReference type="InterPro" id="IPR011701">
    <property type="entry name" value="MFS"/>
</dbReference>
<dbReference type="GO" id="GO:0008028">
    <property type="term" value="F:monocarboxylic acid transmembrane transporter activity"/>
    <property type="evidence" value="ECO:0007669"/>
    <property type="project" value="TreeGrafter"/>
</dbReference>
<dbReference type="InterPro" id="IPR020846">
    <property type="entry name" value="MFS_dom"/>
</dbReference>
<keyword evidence="3" id="KW-0472">Membrane</keyword>